<evidence type="ECO:0000259" key="1">
    <source>
        <dbReference type="Pfam" id="PF00350"/>
    </source>
</evidence>
<gene>
    <name evidence="3" type="ORF">Daus18300_001143</name>
</gene>
<accession>A0ABR3Y050</accession>
<dbReference type="Pfam" id="PF24564">
    <property type="entry name" value="DUF7605"/>
    <property type="match status" value="1"/>
</dbReference>
<dbReference type="InterPro" id="IPR027417">
    <property type="entry name" value="P-loop_NTPase"/>
</dbReference>
<feature type="domain" description="Dynamin N-terminal" evidence="1">
    <location>
        <begin position="71"/>
        <end position="142"/>
    </location>
</feature>
<organism evidence="3 4">
    <name type="scientific">Diaporthe australafricana</name>
    <dbReference type="NCBI Taxonomy" id="127596"/>
    <lineage>
        <taxon>Eukaryota</taxon>
        <taxon>Fungi</taxon>
        <taxon>Dikarya</taxon>
        <taxon>Ascomycota</taxon>
        <taxon>Pezizomycotina</taxon>
        <taxon>Sordariomycetes</taxon>
        <taxon>Sordariomycetidae</taxon>
        <taxon>Diaporthales</taxon>
        <taxon>Diaporthaceae</taxon>
        <taxon>Diaporthe</taxon>
    </lineage>
</organism>
<dbReference type="PANTHER" id="PTHR36681:SF3">
    <property type="entry name" value="NUCLEAR GTPASE, GERMINAL CENTER-ASSOCIATED, TANDEM DUPLICATE 3"/>
    <property type="match status" value="1"/>
</dbReference>
<evidence type="ECO:0008006" key="5">
    <source>
        <dbReference type="Google" id="ProtNLM"/>
    </source>
</evidence>
<feature type="domain" description="DUF7605" evidence="2">
    <location>
        <begin position="682"/>
        <end position="864"/>
    </location>
</feature>
<dbReference type="Gene3D" id="3.40.50.300">
    <property type="entry name" value="P-loop containing nucleotide triphosphate hydrolases"/>
    <property type="match status" value="1"/>
</dbReference>
<evidence type="ECO:0000313" key="4">
    <source>
        <dbReference type="Proteomes" id="UP001583177"/>
    </source>
</evidence>
<reference evidence="3 4" key="1">
    <citation type="journal article" date="2024" name="IMA Fungus">
        <title>IMA Genome - F19 : A genome assembly and annotation guide to empower mycologists, including annotated draft genome sequences of Ceratocystis pirilliformis, Diaporthe australafricana, Fusarium ophioides, Paecilomyces lecythidis, and Sporothrix stenoceras.</title>
        <authorList>
            <person name="Aylward J."/>
            <person name="Wilson A.M."/>
            <person name="Visagie C.M."/>
            <person name="Spraker J."/>
            <person name="Barnes I."/>
            <person name="Buitendag C."/>
            <person name="Ceriani C."/>
            <person name="Del Mar Angel L."/>
            <person name="du Plessis D."/>
            <person name="Fuchs T."/>
            <person name="Gasser K."/>
            <person name="Kramer D."/>
            <person name="Li W."/>
            <person name="Munsamy K."/>
            <person name="Piso A."/>
            <person name="Price J.L."/>
            <person name="Sonnekus B."/>
            <person name="Thomas C."/>
            <person name="van der Nest A."/>
            <person name="van Dijk A."/>
            <person name="van Heerden A."/>
            <person name="van Vuuren N."/>
            <person name="Yilmaz N."/>
            <person name="Duong T.A."/>
            <person name="van der Merwe N.A."/>
            <person name="Wingfield M.J."/>
            <person name="Wingfield B.D."/>
        </authorList>
    </citation>
    <scope>NUCLEOTIDE SEQUENCE [LARGE SCALE GENOMIC DNA]</scope>
    <source>
        <strain evidence="3 4">CMW 18300</strain>
    </source>
</reference>
<proteinExistence type="predicted"/>
<comment type="caution">
    <text evidence="3">The sequence shown here is derived from an EMBL/GenBank/DDBJ whole genome shotgun (WGS) entry which is preliminary data.</text>
</comment>
<evidence type="ECO:0000313" key="3">
    <source>
        <dbReference type="EMBL" id="KAL1881291.1"/>
    </source>
</evidence>
<keyword evidence="4" id="KW-1185">Reference proteome</keyword>
<dbReference type="Pfam" id="PF00350">
    <property type="entry name" value="Dynamin_N"/>
    <property type="match status" value="1"/>
</dbReference>
<dbReference type="InterPro" id="IPR045063">
    <property type="entry name" value="Dynamin_N"/>
</dbReference>
<evidence type="ECO:0000259" key="2">
    <source>
        <dbReference type="Pfam" id="PF24564"/>
    </source>
</evidence>
<dbReference type="InterPro" id="IPR056024">
    <property type="entry name" value="DUF7605"/>
</dbReference>
<protein>
    <recommendedName>
        <fullName evidence="5">Tat pathway signal sequence</fullName>
    </recommendedName>
</protein>
<dbReference type="SUPFAM" id="SSF52540">
    <property type="entry name" value="P-loop containing nucleoside triphosphate hydrolases"/>
    <property type="match status" value="1"/>
</dbReference>
<sequence>MSSSFSHLEAAAADNNVEVLEKHRKIASELAMTLSDYLFAQANATDETNHWYQQLRKLTTNSQREVAETLVMVVGGMGAGKSSAINALLGESGLLPTSGYDACTSVATEVRYNHSADPDQAYRAEITFITREELLGELHVLRDDVLSAAGGGAAGAAAEGTTPDDSSADIAWAKIQAIWPRLARAEIAAPGFDLDQLLRDPSVHAILGQTRQICHPAVKGLCKELKRYIANRDNVSRAKRAEAADVEQQFWPLVDKVSVFIKADVLSTGAVIRDMPGGQDGNSARSARAAADGHKCDHLCVFVPIERAISEQIVKKPFNDASTFKNWISFDGRLDGITYVCTKTDAGIEIDRDAEEFGLEEDLEESKRLEEGLHTRGAVLAETRKQLETIHVNASAPAELVAPRNTPVGAKRRRSSTSQLHCDKRLRSDLLPSSSLEKSHTTRYDLRRGDDSEEILVFDIETTEAKELATKIQCLETRCETLQRQVIQKQLSLQESCIQARNTLTRSAIQRDFVLAAKELLSRKKQSSPGATKQGFGVDAEVDFDLNPPTVHTVSATGYFKSLKRLSEAEFWAPDTTELSGIPAWRNHVKQLTVPARRRKCQAFLKAILKCFNQISIWCDDGSGVSLTSQQVQHELTRYKADLDRCAERLVSHFEVFIDECRRIFDWRLSERIKASLPKIIASAIEVARKWPSRTRGDRLLPSGSFKAACRKQGVYKGQGRAIKNPWDLNAELAQPLIDEIDHYRQRAFARDLPAAFRNLKVQSAQAIYDLSDDAEQRLGPNMTESARQKLRDHMRTQKDSIHSEVEELHQGLVSADSGEKIRRQISDALKREMKDTWKSCAETTGEGSFRRQQDRVERHLRESGAEMYTRVSYKVEDIMWNRCGDMRATLDDLKGSVYRDMWHAYTTTIVAKDNGTLAVREGVRKRLAEADGLFKLSS</sequence>
<dbReference type="Proteomes" id="UP001583177">
    <property type="component" value="Unassembled WGS sequence"/>
</dbReference>
<dbReference type="PANTHER" id="PTHR36681">
    <property type="entry name" value="NUCLEAR GTPASE, GERMINAL CENTER-ASSOCIATED, TANDEM DUPLICATE 3"/>
    <property type="match status" value="1"/>
</dbReference>
<name>A0ABR3Y050_9PEZI</name>
<dbReference type="EMBL" id="JAWRVE010000006">
    <property type="protein sequence ID" value="KAL1881291.1"/>
    <property type="molecule type" value="Genomic_DNA"/>
</dbReference>